<dbReference type="PANTHER" id="PTHR46849:SF1">
    <property type="entry name" value="RCC1 DOMAIN-CONTAINING PROTEIN 1"/>
    <property type="match status" value="1"/>
</dbReference>
<feature type="repeat" description="RCC1" evidence="1">
    <location>
        <begin position="166"/>
        <end position="217"/>
    </location>
</feature>
<dbReference type="Pfam" id="PF00415">
    <property type="entry name" value="RCC1"/>
    <property type="match status" value="2"/>
</dbReference>
<dbReference type="EMBL" id="OU898284">
    <property type="protein sequence ID" value="CAH1286663.1"/>
    <property type="molecule type" value="Genomic_DNA"/>
</dbReference>
<gene>
    <name evidence="2" type="ORF">DIABBA_LOCUS13689</name>
</gene>
<evidence type="ECO:0000313" key="2">
    <source>
        <dbReference type="EMBL" id="CAH1286663.1"/>
    </source>
</evidence>
<dbReference type="OrthoDB" id="5370059at2759"/>
<reference evidence="2" key="1">
    <citation type="submission" date="2022-01" db="EMBL/GenBank/DDBJ databases">
        <authorList>
            <person name="King R."/>
        </authorList>
    </citation>
    <scope>NUCLEOTIDE SEQUENCE</scope>
</reference>
<dbReference type="SUPFAM" id="SSF50985">
    <property type="entry name" value="RCC1/BLIP-II"/>
    <property type="match status" value="1"/>
</dbReference>
<dbReference type="PROSITE" id="PS50012">
    <property type="entry name" value="RCC1_3"/>
    <property type="match status" value="2"/>
</dbReference>
<sequence length="328" mass="36740">MKIYSRGFNLFGEITEPILNHFTLVVEFEVIKKVCLNFSYSIFHTDKECFLYVHEGVIDLVKAFEGDVLMVGSNDDFYLFMKDTGELLLGDLNHLQESIQTHYENHFPDKTIKDIVCGSKIIVIYGTDGTVCKVIDSVPQTLKFKCNNIVDVKCGNEHCLILDEIGNVYSFGVGSRGQLGHGKLNEEPEPVLIEALAGIKIKKIAAGGWHSCAISEDGVLYAWGWNCNGQIGLGKTEEEDGYVAVMAQPHVVEFSNEDLNALYVACGARHTIVYTDDKQLYGCGWNKYHQLKTCDDKNIFKLTHLHNFEDYSVLDLQCGPWSSAAICE</sequence>
<dbReference type="AlphaFoldDB" id="A0A9P0DZL4"/>
<organism evidence="2 3">
    <name type="scientific">Diabrotica balteata</name>
    <name type="common">Banded cucumber beetle</name>
    <dbReference type="NCBI Taxonomy" id="107213"/>
    <lineage>
        <taxon>Eukaryota</taxon>
        <taxon>Metazoa</taxon>
        <taxon>Ecdysozoa</taxon>
        <taxon>Arthropoda</taxon>
        <taxon>Hexapoda</taxon>
        <taxon>Insecta</taxon>
        <taxon>Pterygota</taxon>
        <taxon>Neoptera</taxon>
        <taxon>Endopterygota</taxon>
        <taxon>Coleoptera</taxon>
        <taxon>Polyphaga</taxon>
        <taxon>Cucujiformia</taxon>
        <taxon>Chrysomeloidea</taxon>
        <taxon>Chrysomelidae</taxon>
        <taxon>Galerucinae</taxon>
        <taxon>Diabroticina</taxon>
        <taxon>Diabroticites</taxon>
        <taxon>Diabrotica</taxon>
    </lineage>
</organism>
<evidence type="ECO:0000313" key="3">
    <source>
        <dbReference type="Proteomes" id="UP001153709"/>
    </source>
</evidence>
<evidence type="ECO:0008006" key="4">
    <source>
        <dbReference type="Google" id="ProtNLM"/>
    </source>
</evidence>
<keyword evidence="3" id="KW-1185">Reference proteome</keyword>
<dbReference type="Proteomes" id="UP001153709">
    <property type="component" value="Chromosome 9"/>
</dbReference>
<feature type="repeat" description="RCC1" evidence="1">
    <location>
        <begin position="218"/>
        <end position="277"/>
    </location>
</feature>
<name>A0A9P0DZL4_DIABA</name>
<evidence type="ECO:0000256" key="1">
    <source>
        <dbReference type="PROSITE-ProRule" id="PRU00235"/>
    </source>
</evidence>
<dbReference type="InterPro" id="IPR009091">
    <property type="entry name" value="RCC1/BLIP-II"/>
</dbReference>
<dbReference type="Gene3D" id="2.130.10.30">
    <property type="entry name" value="Regulator of chromosome condensation 1/beta-lactamase-inhibitor protein II"/>
    <property type="match status" value="1"/>
</dbReference>
<proteinExistence type="predicted"/>
<accession>A0A9P0DZL4</accession>
<dbReference type="PRINTS" id="PR00633">
    <property type="entry name" value="RCCNDNSATION"/>
</dbReference>
<dbReference type="InterPro" id="IPR052830">
    <property type="entry name" value="RCC1_domain-containing"/>
</dbReference>
<dbReference type="InterPro" id="IPR000408">
    <property type="entry name" value="Reg_chr_condens"/>
</dbReference>
<dbReference type="PANTHER" id="PTHR46849">
    <property type="entry name" value="RCC1 DOMAIN-CONTAINING PROTEIN 1"/>
    <property type="match status" value="1"/>
</dbReference>
<protein>
    <recommendedName>
        <fullName evidence="4">RCC1 domain-containing protein 1</fullName>
    </recommendedName>
</protein>